<dbReference type="EMBL" id="CP031320">
    <property type="protein sequence ID" value="AXK31929.1"/>
    <property type="molecule type" value="Genomic_DNA"/>
</dbReference>
<dbReference type="KEGG" id="sarm:DVA86_03985"/>
<dbReference type="Gene3D" id="3.40.50.1820">
    <property type="entry name" value="alpha/beta hydrolase"/>
    <property type="match status" value="1"/>
</dbReference>
<dbReference type="PANTHER" id="PTHR40111:SF1">
    <property type="entry name" value="CEPHALOSPORIN-C DEACETYLASE"/>
    <property type="match status" value="1"/>
</dbReference>
<dbReference type="InterPro" id="IPR029058">
    <property type="entry name" value="AB_hydrolase_fold"/>
</dbReference>
<keyword evidence="5" id="KW-1185">Reference proteome</keyword>
<dbReference type="InterPro" id="IPR008391">
    <property type="entry name" value="AXE1_dom"/>
</dbReference>
<protein>
    <submittedName>
        <fullName evidence="4">Alpha/beta fold hydrolase</fullName>
    </submittedName>
</protein>
<feature type="binding site" evidence="2">
    <location>
        <position position="96"/>
    </location>
    <ligand>
        <name>substrate</name>
    </ligand>
</feature>
<accession>A0A345XJW3</accession>
<dbReference type="Proteomes" id="UP000254425">
    <property type="component" value="Chromosome"/>
</dbReference>
<feature type="domain" description="Acetyl xylan esterase" evidence="3">
    <location>
        <begin position="1"/>
        <end position="321"/>
    </location>
</feature>
<dbReference type="GO" id="GO:0052689">
    <property type="term" value="F:carboxylic ester hydrolase activity"/>
    <property type="evidence" value="ECO:0007669"/>
    <property type="project" value="TreeGrafter"/>
</dbReference>
<dbReference type="GO" id="GO:0005976">
    <property type="term" value="P:polysaccharide metabolic process"/>
    <property type="evidence" value="ECO:0007669"/>
    <property type="project" value="TreeGrafter"/>
</dbReference>
<feature type="active site" description="Charge relay system" evidence="1">
    <location>
        <position position="275"/>
    </location>
</feature>
<reference evidence="4 5" key="1">
    <citation type="submission" date="2018-07" db="EMBL/GenBank/DDBJ databases">
        <title>Draft genome of the type strain Streptomyces armeniacus ATCC 15676.</title>
        <authorList>
            <person name="Labana P."/>
            <person name="Gosse J.T."/>
            <person name="Boddy C.N."/>
        </authorList>
    </citation>
    <scope>NUCLEOTIDE SEQUENCE [LARGE SCALE GENOMIC DNA]</scope>
    <source>
        <strain evidence="4 5">ATCC 15676</strain>
    </source>
</reference>
<dbReference type="InterPro" id="IPR039069">
    <property type="entry name" value="CE7"/>
</dbReference>
<organism evidence="4 5">
    <name type="scientific">Streptomyces armeniacus</name>
    <dbReference type="NCBI Taxonomy" id="83291"/>
    <lineage>
        <taxon>Bacteria</taxon>
        <taxon>Bacillati</taxon>
        <taxon>Actinomycetota</taxon>
        <taxon>Actinomycetes</taxon>
        <taxon>Kitasatosporales</taxon>
        <taxon>Streptomycetaceae</taxon>
        <taxon>Streptomyces</taxon>
    </lineage>
</organism>
<dbReference type="PANTHER" id="PTHR40111">
    <property type="entry name" value="CEPHALOSPORIN-C DEACETYLASE"/>
    <property type="match status" value="1"/>
</dbReference>
<proteinExistence type="predicted"/>
<evidence type="ECO:0000313" key="5">
    <source>
        <dbReference type="Proteomes" id="UP000254425"/>
    </source>
</evidence>
<gene>
    <name evidence="4" type="ORF">DVA86_03985</name>
</gene>
<dbReference type="Pfam" id="PF05448">
    <property type="entry name" value="AXE1"/>
    <property type="match status" value="1"/>
</dbReference>
<evidence type="ECO:0000256" key="1">
    <source>
        <dbReference type="PIRSR" id="PIRSR639069-1"/>
    </source>
</evidence>
<keyword evidence="4" id="KW-0378">Hydrolase</keyword>
<feature type="active site" description="Nucleophile" evidence="1">
    <location>
        <position position="187"/>
    </location>
</feature>
<evidence type="ECO:0000256" key="2">
    <source>
        <dbReference type="PIRSR" id="PIRSR639069-2"/>
    </source>
</evidence>
<dbReference type="AlphaFoldDB" id="A0A345XJW3"/>
<dbReference type="RefSeq" id="WP_208875820.1">
    <property type="nucleotide sequence ID" value="NZ_CP031320.1"/>
</dbReference>
<sequence>MPLLDLPLEELRTYRPDLAAPEDFDDFWAKTLAEARTAGESAAPAEYRTVAGSPLRTVDAYDVRFPGWGGQPVAAWLLLPRRATEPLPAVITYIGYSGGRGLHTENLLWSAAGYAHLIVDSRGQGHDTPDPDPVPSPQYVGGFMTRGIGDPRHHYYRRLMADCVRALDALRAHPAVDPERIVVQGASQGGGLALAVAGLAGDAVAAALVDVPFLSHMRRGAEMATRGPYPEIVHYLGVHHRTDPEQVFRTLGYFDGVHFAPRAAAPALFSVGLMDPSCPPSTVFAAYNRYAAERKDITVWEFGDHGGGRGSQPEEQLRWLDGAGLGAGDAAAG</sequence>
<evidence type="ECO:0000313" key="4">
    <source>
        <dbReference type="EMBL" id="AXK31929.1"/>
    </source>
</evidence>
<feature type="active site" description="Charge relay system" evidence="1">
    <location>
        <position position="305"/>
    </location>
</feature>
<evidence type="ECO:0000259" key="3">
    <source>
        <dbReference type="Pfam" id="PF05448"/>
    </source>
</evidence>
<dbReference type="SUPFAM" id="SSF53474">
    <property type="entry name" value="alpha/beta-Hydrolases"/>
    <property type="match status" value="1"/>
</dbReference>
<name>A0A345XJW3_9ACTN</name>